<evidence type="ECO:0000313" key="1">
    <source>
        <dbReference type="EMBL" id="MFF3223517.1"/>
    </source>
</evidence>
<protein>
    <submittedName>
        <fullName evidence="1">Uncharacterized protein</fullName>
    </submittedName>
</protein>
<keyword evidence="2" id="KW-1185">Reference proteome</keyword>
<comment type="caution">
    <text evidence="1">The sequence shown here is derived from an EMBL/GenBank/DDBJ whole genome shotgun (WGS) entry which is preliminary data.</text>
</comment>
<evidence type="ECO:0000313" key="2">
    <source>
        <dbReference type="Proteomes" id="UP001601948"/>
    </source>
</evidence>
<dbReference type="EMBL" id="JBIAPI010000002">
    <property type="protein sequence ID" value="MFF3223517.1"/>
    <property type="molecule type" value="Genomic_DNA"/>
</dbReference>
<sequence length="56" mass="5717">MPGQITTPGVTDEVDAEALGQPHLPTPTVTFGALAVNQAVGFEAGHHSTAHLISNL</sequence>
<organism evidence="1 2">
    <name type="scientific">Nocardia suismassiliense</name>
    <dbReference type="NCBI Taxonomy" id="2077092"/>
    <lineage>
        <taxon>Bacteria</taxon>
        <taxon>Bacillati</taxon>
        <taxon>Actinomycetota</taxon>
        <taxon>Actinomycetes</taxon>
        <taxon>Mycobacteriales</taxon>
        <taxon>Nocardiaceae</taxon>
        <taxon>Nocardia</taxon>
    </lineage>
</organism>
<accession>A0ABW6QQL0</accession>
<name>A0ABW6QQL0_9NOCA</name>
<dbReference type="RefSeq" id="WP_387716641.1">
    <property type="nucleotide sequence ID" value="NZ_JBIAPI010000002.1"/>
</dbReference>
<reference evidence="1 2" key="1">
    <citation type="submission" date="2024-10" db="EMBL/GenBank/DDBJ databases">
        <title>The Natural Products Discovery Center: Release of the First 8490 Sequenced Strains for Exploring Actinobacteria Biosynthetic Diversity.</title>
        <authorList>
            <person name="Kalkreuter E."/>
            <person name="Kautsar S.A."/>
            <person name="Yang D."/>
            <person name="Bader C.D."/>
            <person name="Teijaro C.N."/>
            <person name="Fluegel L."/>
            <person name="Davis C.M."/>
            <person name="Simpson J.R."/>
            <person name="Lauterbach L."/>
            <person name="Steele A.D."/>
            <person name="Gui C."/>
            <person name="Meng S."/>
            <person name="Li G."/>
            <person name="Viehrig K."/>
            <person name="Ye F."/>
            <person name="Su P."/>
            <person name="Kiefer A.F."/>
            <person name="Nichols A."/>
            <person name="Cepeda A.J."/>
            <person name="Yan W."/>
            <person name="Fan B."/>
            <person name="Jiang Y."/>
            <person name="Adhikari A."/>
            <person name="Zheng C.-J."/>
            <person name="Schuster L."/>
            <person name="Cowan T.M."/>
            <person name="Smanski M.J."/>
            <person name="Chevrette M.G."/>
            <person name="De Carvalho L.P.S."/>
            <person name="Shen B."/>
        </authorList>
    </citation>
    <scope>NUCLEOTIDE SEQUENCE [LARGE SCALE GENOMIC DNA]</scope>
    <source>
        <strain evidence="1 2">NPDC003040</strain>
    </source>
</reference>
<gene>
    <name evidence="1" type="ORF">ACFYV7_12055</name>
</gene>
<dbReference type="Proteomes" id="UP001601948">
    <property type="component" value="Unassembled WGS sequence"/>
</dbReference>
<proteinExistence type="predicted"/>